<organism evidence="4 5">
    <name type="scientific">Hydrogeniiclostridium mannosilyticum</name>
    <dbReference type="NCBI Taxonomy" id="2764322"/>
    <lineage>
        <taxon>Bacteria</taxon>
        <taxon>Bacillati</taxon>
        <taxon>Bacillota</taxon>
        <taxon>Clostridia</taxon>
        <taxon>Eubacteriales</taxon>
        <taxon>Acutalibacteraceae</taxon>
        <taxon>Hydrogeniiclostridium</taxon>
    </lineage>
</organism>
<comment type="similarity">
    <text evidence="1">Belongs to the V-ATPase E subunit family.</text>
</comment>
<dbReference type="AlphaFoldDB" id="A0A328UHF2"/>
<reference evidence="4 5" key="1">
    <citation type="submission" date="2018-06" db="EMBL/GenBank/DDBJ databases">
        <title>Noncontiguous genome sequence of Ruminococcaceae bacterium ASD2818.</title>
        <authorList>
            <person name="Chaplin A.V."/>
            <person name="Sokolova S.R."/>
            <person name="Kochetkova T.O."/>
            <person name="Goltsov A.Y."/>
            <person name="Trofimov D.Y."/>
            <person name="Efimov B.A."/>
        </authorList>
    </citation>
    <scope>NUCLEOTIDE SEQUENCE [LARGE SCALE GENOMIC DNA]</scope>
    <source>
        <strain evidence="4 5">ASD2818</strain>
    </source>
</reference>
<dbReference type="Gene3D" id="3.30.2320.30">
    <property type="entry name" value="ATP synthase, E subunit, C-terminal"/>
    <property type="match status" value="1"/>
</dbReference>
<dbReference type="SUPFAM" id="SSF160527">
    <property type="entry name" value="V-type ATPase subunit E-like"/>
    <property type="match status" value="1"/>
</dbReference>
<proteinExistence type="inferred from homology"/>
<gene>
    <name evidence="4" type="ORF">DPQ25_01450</name>
</gene>
<evidence type="ECO:0000256" key="1">
    <source>
        <dbReference type="ARBA" id="ARBA00005901"/>
    </source>
</evidence>
<keyword evidence="3" id="KW-0406">Ion transport</keyword>
<sequence length="208" mass="24029">MPINTTPVNNEEEKVNKFYTAINHYALEQRKKIEHEIAEFKSKKLEEAENEVLAEAYHLIQKEMAQMRGGISREMAKREIDCRRGLLEQRQKITDEVFKQAAESLLQYTQTDRYPALLQKLAKEIALFMQKKECDALIIYLKPGDEKYRDSIVPLFSAPCSFVSDPEIQLGGLRVSCEARRLVADSTLDALLKDQLPWFEEHSHLAIS</sequence>
<name>A0A328UHF2_9FIRM</name>
<dbReference type="GO" id="GO:0033178">
    <property type="term" value="C:proton-transporting two-sector ATPase complex, catalytic domain"/>
    <property type="evidence" value="ECO:0007669"/>
    <property type="project" value="InterPro"/>
</dbReference>
<protein>
    <recommendedName>
        <fullName evidence="6">ATPase</fullName>
    </recommendedName>
</protein>
<dbReference type="RefSeq" id="WP_112331399.1">
    <property type="nucleotide sequence ID" value="NZ_QLYR01000001.1"/>
</dbReference>
<evidence type="ECO:0000313" key="4">
    <source>
        <dbReference type="EMBL" id="RAQ30202.1"/>
    </source>
</evidence>
<evidence type="ECO:0008006" key="6">
    <source>
        <dbReference type="Google" id="ProtNLM"/>
    </source>
</evidence>
<dbReference type="Proteomes" id="UP000249377">
    <property type="component" value="Unassembled WGS sequence"/>
</dbReference>
<evidence type="ECO:0000313" key="5">
    <source>
        <dbReference type="Proteomes" id="UP000249377"/>
    </source>
</evidence>
<dbReference type="InterPro" id="IPR002842">
    <property type="entry name" value="ATPase_V1_Esu"/>
</dbReference>
<dbReference type="InterPro" id="IPR038495">
    <property type="entry name" value="ATPase_E_C"/>
</dbReference>
<accession>A0A328UHF2</accession>
<dbReference type="GO" id="GO:0046961">
    <property type="term" value="F:proton-transporting ATPase activity, rotational mechanism"/>
    <property type="evidence" value="ECO:0007669"/>
    <property type="project" value="InterPro"/>
</dbReference>
<dbReference type="EMBL" id="QLYR01000001">
    <property type="protein sequence ID" value="RAQ30202.1"/>
    <property type="molecule type" value="Genomic_DNA"/>
</dbReference>
<keyword evidence="2" id="KW-0813">Transport</keyword>
<evidence type="ECO:0000256" key="2">
    <source>
        <dbReference type="ARBA" id="ARBA00022448"/>
    </source>
</evidence>
<keyword evidence="5" id="KW-1185">Reference proteome</keyword>
<evidence type="ECO:0000256" key="3">
    <source>
        <dbReference type="ARBA" id="ARBA00023065"/>
    </source>
</evidence>
<comment type="caution">
    <text evidence="4">The sequence shown here is derived from an EMBL/GenBank/DDBJ whole genome shotgun (WGS) entry which is preliminary data.</text>
</comment>
<dbReference type="Pfam" id="PF01991">
    <property type="entry name" value="vATP-synt_E"/>
    <property type="match status" value="1"/>
</dbReference>